<keyword evidence="1" id="KW-0472">Membrane</keyword>
<feature type="domain" description="Rhodopsin" evidence="2">
    <location>
        <begin position="45"/>
        <end position="277"/>
    </location>
</feature>
<dbReference type="Proteomes" id="UP000235672">
    <property type="component" value="Unassembled WGS sequence"/>
</dbReference>
<feature type="transmembrane region" description="Helical" evidence="1">
    <location>
        <begin position="24"/>
        <end position="47"/>
    </location>
</feature>
<dbReference type="AlphaFoldDB" id="A0A2J6PPT6"/>
<sequence length="363" mass="39654">MSSFAVPPGQYPPFAVVTETDHSAWIIIAATLCLSSILLFSVINLFIRRTTSARIGLDEACLASSTILASIQSAIILSACSYGLGKSIELLSDKNLVKVQQMYYVSILFFVIALGLSKISVAFLLLHLTPQKEHHRVLHVIIALIAAWTVASTFAVALQCNLSHPWILVQETCQGAFLRWQVISAFDIVFELALVVMSIYLVWGLQASLDMKGTVVFAFSMRLPLIIAIACRLADFDANGLTTNPTLLQAKYIAWTQTELAYSIIAGTIPRLRPFIRNLSTNYGATQANGYGYGSNNETSGGHSGSFQMTSLRPKGKGDEYKYKIWSGGVPPKTTDTASVGSSDSKRMIIKKNIEWEVAADTK</sequence>
<evidence type="ECO:0000256" key="1">
    <source>
        <dbReference type="SAM" id="Phobius"/>
    </source>
</evidence>
<feature type="transmembrane region" description="Helical" evidence="1">
    <location>
        <begin position="137"/>
        <end position="158"/>
    </location>
</feature>
<proteinExistence type="predicted"/>
<evidence type="ECO:0000259" key="2">
    <source>
        <dbReference type="Pfam" id="PF20684"/>
    </source>
</evidence>
<feature type="transmembrane region" description="Helical" evidence="1">
    <location>
        <begin position="178"/>
        <end position="203"/>
    </location>
</feature>
<evidence type="ECO:0000313" key="4">
    <source>
        <dbReference type="Proteomes" id="UP000235672"/>
    </source>
</evidence>
<keyword evidence="4" id="KW-1185">Reference proteome</keyword>
<dbReference type="STRING" id="1745343.A0A2J6PPT6"/>
<dbReference type="PANTHER" id="PTHR39614:SF2">
    <property type="entry name" value="INTEGRAL MEMBRANE PROTEIN"/>
    <property type="match status" value="1"/>
</dbReference>
<protein>
    <recommendedName>
        <fullName evidence="2">Rhodopsin domain-containing protein</fullName>
    </recommendedName>
</protein>
<dbReference type="InterPro" id="IPR049326">
    <property type="entry name" value="Rhodopsin_dom_fungi"/>
</dbReference>
<feature type="transmembrane region" description="Helical" evidence="1">
    <location>
        <begin position="59"/>
        <end position="84"/>
    </location>
</feature>
<gene>
    <name evidence="3" type="ORF">NA56DRAFT_649663</name>
</gene>
<dbReference type="OrthoDB" id="3918601at2759"/>
<feature type="transmembrane region" description="Helical" evidence="1">
    <location>
        <begin position="104"/>
        <end position="125"/>
    </location>
</feature>
<dbReference type="PANTHER" id="PTHR39614">
    <property type="entry name" value="INTEGRAL MEMBRANE PROTEIN"/>
    <property type="match status" value="1"/>
</dbReference>
<evidence type="ECO:0000313" key="3">
    <source>
        <dbReference type="EMBL" id="PMD16043.1"/>
    </source>
</evidence>
<accession>A0A2J6PPT6</accession>
<dbReference type="EMBL" id="KZ613508">
    <property type="protein sequence ID" value="PMD16043.1"/>
    <property type="molecule type" value="Genomic_DNA"/>
</dbReference>
<reference evidence="3 4" key="1">
    <citation type="submission" date="2016-05" db="EMBL/GenBank/DDBJ databases">
        <title>A degradative enzymes factory behind the ericoid mycorrhizal symbiosis.</title>
        <authorList>
            <consortium name="DOE Joint Genome Institute"/>
            <person name="Martino E."/>
            <person name="Morin E."/>
            <person name="Grelet G."/>
            <person name="Kuo A."/>
            <person name="Kohler A."/>
            <person name="Daghino S."/>
            <person name="Barry K."/>
            <person name="Choi C."/>
            <person name="Cichocki N."/>
            <person name="Clum A."/>
            <person name="Copeland A."/>
            <person name="Hainaut M."/>
            <person name="Haridas S."/>
            <person name="Labutti K."/>
            <person name="Lindquist E."/>
            <person name="Lipzen A."/>
            <person name="Khouja H.-R."/>
            <person name="Murat C."/>
            <person name="Ohm R."/>
            <person name="Olson A."/>
            <person name="Spatafora J."/>
            <person name="Veneault-Fourrey C."/>
            <person name="Henrissat B."/>
            <person name="Grigoriev I."/>
            <person name="Martin F."/>
            <person name="Perotto S."/>
        </authorList>
    </citation>
    <scope>NUCLEOTIDE SEQUENCE [LARGE SCALE GENOMIC DNA]</scope>
    <source>
        <strain evidence="3 4">UAMH 7357</strain>
    </source>
</reference>
<keyword evidence="1" id="KW-1133">Transmembrane helix</keyword>
<organism evidence="3 4">
    <name type="scientific">Hyaloscypha hepaticicola</name>
    <dbReference type="NCBI Taxonomy" id="2082293"/>
    <lineage>
        <taxon>Eukaryota</taxon>
        <taxon>Fungi</taxon>
        <taxon>Dikarya</taxon>
        <taxon>Ascomycota</taxon>
        <taxon>Pezizomycotina</taxon>
        <taxon>Leotiomycetes</taxon>
        <taxon>Helotiales</taxon>
        <taxon>Hyaloscyphaceae</taxon>
        <taxon>Hyaloscypha</taxon>
    </lineage>
</organism>
<dbReference type="Pfam" id="PF20684">
    <property type="entry name" value="Fung_rhodopsin"/>
    <property type="match status" value="1"/>
</dbReference>
<name>A0A2J6PPT6_9HELO</name>
<keyword evidence="1" id="KW-0812">Transmembrane</keyword>